<gene>
    <name evidence="1" type="ORF">LOD99_4051</name>
</gene>
<dbReference type="EMBL" id="JAKMXF010000296">
    <property type="protein sequence ID" value="KAI6652974.1"/>
    <property type="molecule type" value="Genomic_DNA"/>
</dbReference>
<accession>A0AAV7JWU0</accession>
<name>A0AAV7JWU0_9METZ</name>
<comment type="caution">
    <text evidence="1">The sequence shown here is derived from an EMBL/GenBank/DDBJ whole genome shotgun (WGS) entry which is preliminary data.</text>
</comment>
<reference evidence="1 2" key="1">
    <citation type="journal article" date="2023" name="BMC Biol.">
        <title>The compact genome of the sponge Oopsacas minuta (Hexactinellida) is lacking key metazoan core genes.</title>
        <authorList>
            <person name="Santini S."/>
            <person name="Schenkelaars Q."/>
            <person name="Jourda C."/>
            <person name="Duchesne M."/>
            <person name="Belahbib H."/>
            <person name="Rocher C."/>
            <person name="Selva M."/>
            <person name="Riesgo A."/>
            <person name="Vervoort M."/>
            <person name="Leys S.P."/>
            <person name="Kodjabachian L."/>
            <person name="Le Bivic A."/>
            <person name="Borchiellini C."/>
            <person name="Claverie J.M."/>
            <person name="Renard E."/>
        </authorList>
    </citation>
    <scope>NUCLEOTIDE SEQUENCE [LARGE SCALE GENOMIC DNA]</scope>
    <source>
        <strain evidence="1">SPO-2</strain>
    </source>
</reference>
<keyword evidence="2" id="KW-1185">Reference proteome</keyword>
<organism evidence="1 2">
    <name type="scientific">Oopsacas minuta</name>
    <dbReference type="NCBI Taxonomy" id="111878"/>
    <lineage>
        <taxon>Eukaryota</taxon>
        <taxon>Metazoa</taxon>
        <taxon>Porifera</taxon>
        <taxon>Hexactinellida</taxon>
        <taxon>Hexasterophora</taxon>
        <taxon>Lyssacinosida</taxon>
        <taxon>Leucopsacidae</taxon>
        <taxon>Oopsacas</taxon>
    </lineage>
</organism>
<proteinExistence type="predicted"/>
<evidence type="ECO:0000313" key="1">
    <source>
        <dbReference type="EMBL" id="KAI6652974.1"/>
    </source>
</evidence>
<evidence type="ECO:0000313" key="2">
    <source>
        <dbReference type="Proteomes" id="UP001165289"/>
    </source>
</evidence>
<dbReference type="AlphaFoldDB" id="A0AAV7JWU0"/>
<dbReference type="Proteomes" id="UP001165289">
    <property type="component" value="Unassembled WGS sequence"/>
</dbReference>
<protein>
    <submittedName>
        <fullName evidence="1">Uncharacterized protein</fullName>
    </submittedName>
</protein>
<sequence>MFWKSEKLSTCTKTIKFSFCCGEGKVVLSPLDTSELLTHLLTATGKRAIKFRSNIRVYNPCLAFCSLRANVDNELANAKLGSIRSGYIGQYTIQSVDLSPSKSSPKFPQIYIHDETPEAELEIVRDT</sequence>